<evidence type="ECO:0000313" key="4">
    <source>
        <dbReference type="Proteomes" id="UP000236220"/>
    </source>
</evidence>
<dbReference type="InterPro" id="IPR045006">
    <property type="entry name" value="CHLI-like"/>
</dbReference>
<dbReference type="SUPFAM" id="SSF52540">
    <property type="entry name" value="P-loop containing nucleoside triphosphate hydrolases"/>
    <property type="match status" value="1"/>
</dbReference>
<dbReference type="GO" id="GO:0005524">
    <property type="term" value="F:ATP binding"/>
    <property type="evidence" value="ECO:0007669"/>
    <property type="project" value="InterPro"/>
</dbReference>
<dbReference type="InterPro" id="IPR027417">
    <property type="entry name" value="P-loop_NTPase"/>
</dbReference>
<dbReference type="Gene3D" id="3.40.50.300">
    <property type="entry name" value="P-loop containing nucleotide triphosphate hydrolases"/>
    <property type="match status" value="1"/>
</dbReference>
<dbReference type="Proteomes" id="UP000236220">
    <property type="component" value="Unassembled WGS sequence"/>
</dbReference>
<comment type="caution">
    <text evidence="3">The sequence shown here is derived from an EMBL/GenBank/DDBJ whole genome shotgun (WGS) entry which is preliminary data.</text>
</comment>
<feature type="domain" description="Magnesium chelatase ChlI-like catalytic" evidence="1">
    <location>
        <begin position="2"/>
        <end position="72"/>
    </location>
</feature>
<feature type="domain" description="Mg chelatase-related protein C-terminal" evidence="2">
    <location>
        <begin position="80"/>
        <end position="176"/>
    </location>
</feature>
<organism evidence="3 4">
    <name type="scientific">Solilutibacter silvestris</name>
    <dbReference type="NCBI Taxonomy" id="1645665"/>
    <lineage>
        <taxon>Bacteria</taxon>
        <taxon>Pseudomonadati</taxon>
        <taxon>Pseudomonadota</taxon>
        <taxon>Gammaproteobacteria</taxon>
        <taxon>Lysobacterales</taxon>
        <taxon>Lysobacteraceae</taxon>
        <taxon>Solilutibacter</taxon>
    </lineage>
</organism>
<dbReference type="EMBL" id="NPZB01000001">
    <property type="protein sequence ID" value="PNS08848.1"/>
    <property type="molecule type" value="Genomic_DNA"/>
</dbReference>
<evidence type="ECO:0000259" key="2">
    <source>
        <dbReference type="Pfam" id="PF13335"/>
    </source>
</evidence>
<reference evidence="3 4" key="1">
    <citation type="submission" date="2017-08" db="EMBL/GenBank/DDBJ databases">
        <title>Lysobacter sylvestris genome.</title>
        <authorList>
            <person name="Zhang D.-C."/>
            <person name="Albuquerque L."/>
            <person name="Franca L."/>
            <person name="Froufe H.J.C."/>
            <person name="Barroso C."/>
            <person name="Egas C."/>
            <person name="Da Costa M."/>
            <person name="Margesin R."/>
        </authorList>
    </citation>
    <scope>NUCLEOTIDE SEQUENCE [LARGE SCALE GENOMIC DNA]</scope>
    <source>
        <strain evidence="3 4">AM20-91</strain>
    </source>
</reference>
<evidence type="ECO:0000259" key="1">
    <source>
        <dbReference type="Pfam" id="PF01078"/>
    </source>
</evidence>
<evidence type="ECO:0000313" key="3">
    <source>
        <dbReference type="EMBL" id="PNS08848.1"/>
    </source>
</evidence>
<proteinExistence type="predicted"/>
<protein>
    <submittedName>
        <fullName evidence="3">Magnesium chelatase, subunit ChlI</fullName>
    </submittedName>
</protein>
<name>A0A2K1Q1C3_9GAMM</name>
<dbReference type="InterPro" id="IPR025158">
    <property type="entry name" value="Mg_chelat-rel_C"/>
</dbReference>
<keyword evidence="4" id="KW-1185">Reference proteome</keyword>
<dbReference type="InterPro" id="IPR000523">
    <property type="entry name" value="Mg_chelatse_chII-like_cat_dom"/>
</dbReference>
<sequence length="182" mass="20324">MHIARAARRTEYPARFQLVAAMNPCPCGWAGDISGRCNCNVEMIQRYRGRISGPILDRIDLHVHVQRLPAAELRPDAARGECSSHVRERVTAARNRQLSRAGTINSRLQPRELARDCRLEAQDQLLLETAVERLQLSARAMHRILRVARTIADLDPDLDDGSDIATAHLGEALGYRPATPYA</sequence>
<accession>A0A2K1Q1C3</accession>
<dbReference type="PANTHER" id="PTHR32039">
    <property type="entry name" value="MAGNESIUM-CHELATASE SUBUNIT CHLI"/>
    <property type="match status" value="1"/>
</dbReference>
<dbReference type="PANTHER" id="PTHR32039:SF7">
    <property type="entry name" value="COMPETENCE PROTEIN COMM"/>
    <property type="match status" value="1"/>
</dbReference>
<dbReference type="AlphaFoldDB" id="A0A2K1Q1C3"/>
<dbReference type="Pfam" id="PF13335">
    <property type="entry name" value="Mg_chelatase_C"/>
    <property type="match status" value="1"/>
</dbReference>
<dbReference type="Pfam" id="PF01078">
    <property type="entry name" value="Mg_chelatase"/>
    <property type="match status" value="1"/>
</dbReference>
<gene>
    <name evidence="3" type="ORF">Lysil_0477</name>
</gene>